<dbReference type="PANTHER" id="PTHR13520">
    <property type="entry name" value="RAD50-INTERACTING PROTEIN 1 RINT-1"/>
    <property type="match status" value="1"/>
</dbReference>
<proteinExistence type="predicted"/>
<dbReference type="Gene3D" id="1.20.58.670">
    <property type="entry name" value="Dsl1p vesicle tethering complex, Tip20p subunit, domain D"/>
    <property type="match status" value="1"/>
</dbReference>
<dbReference type="KEGG" id="pda:103720227"/>
<dbReference type="GO" id="GO:0060628">
    <property type="term" value="P:regulation of ER to Golgi vesicle-mediated transport"/>
    <property type="evidence" value="ECO:0007669"/>
    <property type="project" value="TreeGrafter"/>
</dbReference>
<dbReference type="Pfam" id="PF04437">
    <property type="entry name" value="RINT1_TIP1"/>
    <property type="match status" value="1"/>
</dbReference>
<reference evidence="2" key="2">
    <citation type="submission" date="2025-08" db="UniProtKB">
        <authorList>
            <consortium name="RefSeq"/>
        </authorList>
    </citation>
    <scope>IDENTIFICATION</scope>
    <source>
        <tissue evidence="2">Young leaves</tissue>
    </source>
</reference>
<dbReference type="OrthoDB" id="2189254at2759"/>
<dbReference type="GO" id="GO:0070939">
    <property type="term" value="C:Dsl1/NZR complex"/>
    <property type="evidence" value="ECO:0007669"/>
    <property type="project" value="InterPro"/>
</dbReference>
<dbReference type="InterPro" id="IPR042044">
    <property type="entry name" value="EXOC6PINT-1/Sec15/Tip20_C_dom2"/>
</dbReference>
<dbReference type="PANTHER" id="PTHR13520:SF1">
    <property type="entry name" value="RINT1-LIKE PROTEIN MAG2"/>
    <property type="match status" value="1"/>
</dbReference>
<accession>A0A8B7CX52</accession>
<dbReference type="GO" id="GO:0006888">
    <property type="term" value="P:endoplasmic reticulum to Golgi vesicle-mediated transport"/>
    <property type="evidence" value="ECO:0007669"/>
    <property type="project" value="InterPro"/>
</dbReference>
<sequence>MEGAAPLLPRPSDLSAPLRRLLAERLRAEDDLSRSPDLEVELRGRCSDLEASLSDLGRRLSESIAAYAYRSEEFGGRLGEVRAGLIDLWSSIAGPSVGGGEEQGGGRSQQIHAEELPVLAKEVARVETVRAYAETALKLDSLIGDVEDAVSSSVTAKLRSPHAVNSEEVRLSVIESLKQIEDILTSVIKTRSQWARLVSAVDHRVDRALAVLRPQAIADHRSLLASLGWPPLLSSSNLANPERGKSAESVNPLISMKGDLKGKYCDSFLSLCNLQELQRRRKSRQLEGHNLEIALHQPLWVIEELANPISITWVRHFSKWVEKPEFIFALVYKITRDFVDSLDEILQPLVDKAKLVGYSCREEWISAMVTALSTYLSKEIFPKYVDLLQEGSSSGVSSQARISWLHLVDLMISFDKRMHSLITNAGLLLSLREDENLQRVTILCVFCDRPDWLEIWSEIELREMLDKLKPVMQEEKSWKSRLEGTVLMSGSEDYRSPAVSGAVIQALSLLIDRSRPLPSIALRARFVRLAGAPLVREFLDCLLRRCQEAEGLTALADDDAILRVSQSINAARYAESILTEWCEDVFFLEMEAVSDEDTGGGCIFEDEMGGLKEFRTEWVEKISTVILRGFDARCRDYFKNKKQWQEKTEGLAVSRTFIGALDYLEGKISKLDQSLNPMDFVAVWRGLAGGVDQLILSGVFMSNAKFHNGGVERLGVDLEVLFRVFAAWCLRPEGFFPKLCEGLRLLKMEERQLKDEMSRAKERWLRENGIRHLTLSEALKIVKNRVFVG</sequence>
<reference evidence="1" key="1">
    <citation type="journal article" date="2019" name="Nat. Commun.">
        <title>Genome-wide association mapping of date palm fruit traits.</title>
        <authorList>
            <person name="Hazzouri K.M."/>
            <person name="Gros-Balthazard M."/>
            <person name="Flowers J.M."/>
            <person name="Copetti D."/>
            <person name="Lemansour A."/>
            <person name="Lebrun M."/>
            <person name="Masmoudi K."/>
            <person name="Ferrand S."/>
            <person name="Dhar M.I."/>
            <person name="Fresquez Z.A."/>
            <person name="Rosas U."/>
            <person name="Zhang J."/>
            <person name="Talag J."/>
            <person name="Lee S."/>
            <person name="Kudrna D."/>
            <person name="Powell R.F."/>
            <person name="Leitch I.J."/>
            <person name="Krueger R.R."/>
            <person name="Wing R.A."/>
            <person name="Amiri K.M.A."/>
            <person name="Purugganan M.D."/>
        </authorList>
    </citation>
    <scope>NUCLEOTIDE SEQUENCE [LARGE SCALE GENOMIC DNA]</scope>
    <source>
        <strain evidence="1">cv. Khalas</strain>
    </source>
</reference>
<dbReference type="GeneID" id="103720227"/>
<name>A0A8B7CX52_PHODC</name>
<gene>
    <name evidence="2" type="primary">LOC103720227</name>
</gene>
<organism evidence="1 2">
    <name type="scientific">Phoenix dactylifera</name>
    <name type="common">Date palm</name>
    <dbReference type="NCBI Taxonomy" id="42345"/>
    <lineage>
        <taxon>Eukaryota</taxon>
        <taxon>Viridiplantae</taxon>
        <taxon>Streptophyta</taxon>
        <taxon>Embryophyta</taxon>
        <taxon>Tracheophyta</taxon>
        <taxon>Spermatophyta</taxon>
        <taxon>Magnoliopsida</taxon>
        <taxon>Liliopsida</taxon>
        <taxon>Arecaceae</taxon>
        <taxon>Coryphoideae</taxon>
        <taxon>Phoeniceae</taxon>
        <taxon>Phoenix</taxon>
    </lineage>
</organism>
<dbReference type="GO" id="GO:0006890">
    <property type="term" value="P:retrograde vesicle-mediated transport, Golgi to endoplasmic reticulum"/>
    <property type="evidence" value="ECO:0007669"/>
    <property type="project" value="InterPro"/>
</dbReference>
<dbReference type="Proteomes" id="UP000228380">
    <property type="component" value="Chromosome 15"/>
</dbReference>
<dbReference type="PROSITE" id="PS51386">
    <property type="entry name" value="RINT1_TIP20"/>
    <property type="match status" value="1"/>
</dbReference>
<dbReference type="AlphaFoldDB" id="A0A8B7CX52"/>
<evidence type="ECO:0000313" key="2">
    <source>
        <dbReference type="RefSeq" id="XP_008808057.2"/>
    </source>
</evidence>
<protein>
    <submittedName>
        <fullName evidence="2">RINT1-like protein MAG2 isoform X1</fullName>
    </submittedName>
</protein>
<evidence type="ECO:0000313" key="1">
    <source>
        <dbReference type="Proteomes" id="UP000228380"/>
    </source>
</evidence>
<keyword evidence="1" id="KW-1185">Reference proteome</keyword>
<dbReference type="InterPro" id="IPR007528">
    <property type="entry name" value="RINT1_Tip20"/>
</dbReference>
<dbReference type="RefSeq" id="XP_008808057.2">
    <property type="nucleotide sequence ID" value="XM_008809835.4"/>
</dbReference>